<keyword evidence="3" id="KW-1185">Reference proteome</keyword>
<sequence length="173" mass="19530">MVLFLLPLLFLIILLLSVHTLLYFVLPKRRKFSLKAKHAVVTGGSKGIGKELAFYLIEKGCNVSIIARNEADLKSACQDLQDAANSRGQHQQVRWYSVDLSKKYDEIEAVFDRIEHELGPINVLINNVGTVLQGAFDDLPMSACEEQMALNFYSHVSCRCFTLTSHFIIRAEK</sequence>
<organism evidence="2 3">
    <name type="scientific">Cylicostephanus goldi</name>
    <name type="common">Nematode worm</name>
    <dbReference type="NCBI Taxonomy" id="71465"/>
    <lineage>
        <taxon>Eukaryota</taxon>
        <taxon>Metazoa</taxon>
        <taxon>Ecdysozoa</taxon>
        <taxon>Nematoda</taxon>
        <taxon>Chromadorea</taxon>
        <taxon>Rhabditida</taxon>
        <taxon>Rhabditina</taxon>
        <taxon>Rhabditomorpha</taxon>
        <taxon>Strongyloidea</taxon>
        <taxon>Strongylidae</taxon>
        <taxon>Cylicostephanus</taxon>
    </lineage>
</organism>
<keyword evidence="1" id="KW-0472">Membrane</keyword>
<dbReference type="Gene3D" id="3.40.50.720">
    <property type="entry name" value="NAD(P)-binding Rossmann-like Domain"/>
    <property type="match status" value="1"/>
</dbReference>
<dbReference type="Proteomes" id="UP000271889">
    <property type="component" value="Unassembled WGS sequence"/>
</dbReference>
<feature type="transmembrane region" description="Helical" evidence="1">
    <location>
        <begin position="6"/>
        <end position="26"/>
    </location>
</feature>
<name>A0A3P6QN93_CYLGO</name>
<proteinExistence type="predicted"/>
<dbReference type="PANTHER" id="PTHR43550">
    <property type="entry name" value="3-KETODIHYDROSPHINGOSINE REDUCTASE"/>
    <property type="match status" value="1"/>
</dbReference>
<dbReference type="SUPFAM" id="SSF51735">
    <property type="entry name" value="NAD(P)-binding Rossmann-fold domains"/>
    <property type="match status" value="1"/>
</dbReference>
<dbReference type="Pfam" id="PF00106">
    <property type="entry name" value="adh_short"/>
    <property type="match status" value="1"/>
</dbReference>
<dbReference type="PRINTS" id="PR00081">
    <property type="entry name" value="GDHRDH"/>
</dbReference>
<reference evidence="2 3" key="1">
    <citation type="submission" date="2018-11" db="EMBL/GenBank/DDBJ databases">
        <authorList>
            <consortium name="Pathogen Informatics"/>
        </authorList>
    </citation>
    <scope>NUCLEOTIDE SEQUENCE [LARGE SCALE GENOMIC DNA]</scope>
</reference>
<evidence type="ECO:0000313" key="2">
    <source>
        <dbReference type="EMBL" id="VDK50269.1"/>
    </source>
</evidence>
<dbReference type="AlphaFoldDB" id="A0A3P6QN93"/>
<keyword evidence="1" id="KW-0812">Transmembrane</keyword>
<dbReference type="GO" id="GO:0005789">
    <property type="term" value="C:endoplasmic reticulum membrane"/>
    <property type="evidence" value="ECO:0007669"/>
    <property type="project" value="TreeGrafter"/>
</dbReference>
<accession>A0A3P6QN93</accession>
<protein>
    <submittedName>
        <fullName evidence="2">Uncharacterized protein</fullName>
    </submittedName>
</protein>
<dbReference type="OrthoDB" id="37659at2759"/>
<dbReference type="PANTHER" id="PTHR43550:SF3">
    <property type="entry name" value="3-KETODIHYDROSPHINGOSINE REDUCTASE"/>
    <property type="match status" value="1"/>
</dbReference>
<dbReference type="InterPro" id="IPR036291">
    <property type="entry name" value="NAD(P)-bd_dom_sf"/>
</dbReference>
<keyword evidence="1" id="KW-1133">Transmembrane helix</keyword>
<evidence type="ECO:0000313" key="3">
    <source>
        <dbReference type="Proteomes" id="UP000271889"/>
    </source>
</evidence>
<dbReference type="GO" id="GO:0030148">
    <property type="term" value="P:sphingolipid biosynthetic process"/>
    <property type="evidence" value="ECO:0007669"/>
    <property type="project" value="TreeGrafter"/>
</dbReference>
<dbReference type="InterPro" id="IPR002347">
    <property type="entry name" value="SDR_fam"/>
</dbReference>
<dbReference type="GO" id="GO:0047560">
    <property type="term" value="F:3-dehydrosphinganine reductase activity"/>
    <property type="evidence" value="ECO:0007669"/>
    <property type="project" value="TreeGrafter"/>
</dbReference>
<dbReference type="GO" id="GO:0006666">
    <property type="term" value="P:3-keto-sphinganine metabolic process"/>
    <property type="evidence" value="ECO:0007669"/>
    <property type="project" value="TreeGrafter"/>
</dbReference>
<gene>
    <name evidence="2" type="ORF">CGOC_LOCUS1733</name>
</gene>
<dbReference type="EMBL" id="UYRV01003453">
    <property type="protein sequence ID" value="VDK50269.1"/>
    <property type="molecule type" value="Genomic_DNA"/>
</dbReference>
<evidence type="ECO:0000256" key="1">
    <source>
        <dbReference type="SAM" id="Phobius"/>
    </source>
</evidence>